<dbReference type="Pfam" id="PF14231">
    <property type="entry name" value="GXWXG"/>
    <property type="match status" value="1"/>
</dbReference>
<dbReference type="Proteomes" id="UP000585507">
    <property type="component" value="Unassembled WGS sequence"/>
</dbReference>
<dbReference type="InterPro" id="IPR025951">
    <property type="entry name" value="GXWXG_dom"/>
</dbReference>
<dbReference type="RefSeq" id="WP_420830245.1">
    <property type="nucleotide sequence ID" value="NZ_JACHBK010000005.1"/>
</dbReference>
<evidence type="ECO:0000313" key="3">
    <source>
        <dbReference type="Proteomes" id="UP000585507"/>
    </source>
</evidence>
<organism evidence="2 3">
    <name type="scientific">Rhizobium giardinii</name>
    <dbReference type="NCBI Taxonomy" id="56731"/>
    <lineage>
        <taxon>Bacteria</taxon>
        <taxon>Pseudomonadati</taxon>
        <taxon>Pseudomonadota</taxon>
        <taxon>Alphaproteobacteria</taxon>
        <taxon>Hyphomicrobiales</taxon>
        <taxon>Rhizobiaceae</taxon>
        <taxon>Rhizobium/Agrobacterium group</taxon>
        <taxon>Rhizobium</taxon>
    </lineage>
</organism>
<dbReference type="AlphaFoldDB" id="A0A7W8UAZ8"/>
<protein>
    <recommendedName>
        <fullName evidence="1">GXWXG domain-containing protein</fullName>
    </recommendedName>
</protein>
<gene>
    <name evidence="2" type="ORF">GGD55_002712</name>
</gene>
<sequence length="112" mass="12277">MLPVKDQQAALEEFRSLPPVAPREVVGLWNGRGIPAGHPFDRVLENLGSFGKRFTSDIRAGVLLFRSGDRRLAAVGIPLRLALRFHEGGRMRVARNLFSPASSLRESSVASV</sequence>
<reference evidence="2 3" key="1">
    <citation type="submission" date="2020-08" db="EMBL/GenBank/DDBJ databases">
        <title>Genomic Encyclopedia of Type Strains, Phase IV (KMG-V): Genome sequencing to study the core and pangenomes of soil and plant-associated prokaryotes.</title>
        <authorList>
            <person name="Whitman W."/>
        </authorList>
    </citation>
    <scope>NUCLEOTIDE SEQUENCE [LARGE SCALE GENOMIC DNA]</scope>
    <source>
        <strain evidence="2 3">SEMIA 4084</strain>
    </source>
</reference>
<accession>A0A7W8UAZ8</accession>
<comment type="caution">
    <text evidence="2">The sequence shown here is derived from an EMBL/GenBank/DDBJ whole genome shotgun (WGS) entry which is preliminary data.</text>
</comment>
<dbReference type="EMBL" id="JACHBK010000005">
    <property type="protein sequence ID" value="MBB5536008.1"/>
    <property type="molecule type" value="Genomic_DNA"/>
</dbReference>
<keyword evidence="3" id="KW-1185">Reference proteome</keyword>
<name>A0A7W8UAZ8_9HYPH</name>
<feature type="domain" description="GXWXG" evidence="1">
    <location>
        <begin position="13"/>
        <end position="67"/>
    </location>
</feature>
<dbReference type="Gene3D" id="2.40.128.580">
    <property type="entry name" value="GXWXG domain"/>
    <property type="match status" value="1"/>
</dbReference>
<evidence type="ECO:0000259" key="1">
    <source>
        <dbReference type="Pfam" id="PF14231"/>
    </source>
</evidence>
<proteinExistence type="predicted"/>
<evidence type="ECO:0000313" key="2">
    <source>
        <dbReference type="EMBL" id="MBB5536008.1"/>
    </source>
</evidence>